<evidence type="ECO:0000313" key="2">
    <source>
        <dbReference type="EMBL" id="CAD8165579.1"/>
    </source>
</evidence>
<keyword evidence="3" id="KW-1185">Reference proteome</keyword>
<reference evidence="2" key="1">
    <citation type="submission" date="2021-01" db="EMBL/GenBank/DDBJ databases">
        <authorList>
            <consortium name="Genoscope - CEA"/>
            <person name="William W."/>
        </authorList>
    </citation>
    <scope>NUCLEOTIDE SEQUENCE</scope>
</reference>
<dbReference type="EMBL" id="CAJJDP010000047">
    <property type="protein sequence ID" value="CAD8165579.1"/>
    <property type="molecule type" value="Genomic_DNA"/>
</dbReference>
<evidence type="ECO:0000256" key="1">
    <source>
        <dbReference type="SAM" id="MobiDB-lite"/>
    </source>
</evidence>
<feature type="region of interest" description="Disordered" evidence="1">
    <location>
        <begin position="197"/>
        <end position="221"/>
    </location>
</feature>
<organism evidence="2 3">
    <name type="scientific">Paramecium octaurelia</name>
    <dbReference type="NCBI Taxonomy" id="43137"/>
    <lineage>
        <taxon>Eukaryota</taxon>
        <taxon>Sar</taxon>
        <taxon>Alveolata</taxon>
        <taxon>Ciliophora</taxon>
        <taxon>Intramacronucleata</taxon>
        <taxon>Oligohymenophorea</taxon>
        <taxon>Peniculida</taxon>
        <taxon>Parameciidae</taxon>
        <taxon>Paramecium</taxon>
    </lineage>
</organism>
<dbReference type="AlphaFoldDB" id="A0A8S1UPB9"/>
<dbReference type="OrthoDB" id="298217at2759"/>
<dbReference type="Proteomes" id="UP000683925">
    <property type="component" value="Unassembled WGS sequence"/>
</dbReference>
<gene>
    <name evidence="2" type="ORF">POCTA_138.1.T0470015</name>
</gene>
<proteinExistence type="predicted"/>
<sequence length="245" mass="29458">MNQTTPKSIGINYAKLRKQKGKEETLPKSMSTNLKFDINQNHQHGILKHRSTSQHNINEYVQQQQQMQLFEQYFNHSKISLSFIEFVTKQIQYHNQPIQKLINPNIFKNSQRRWEEDRRKILYELNQQKEDNCILQTELHDLKRQKNALSKQCDNLQVIIVQERLGRQQRHQQFYQHKFQELTKNFHIPTQETISSLTDERFESNETSLDSSLSNEDHDPPIYSNQLFEMLKTGKHRYQFSKKLN</sequence>
<name>A0A8S1UPB9_PAROT</name>
<feature type="compositionally biased region" description="Polar residues" evidence="1">
    <location>
        <begin position="205"/>
        <end position="214"/>
    </location>
</feature>
<protein>
    <submittedName>
        <fullName evidence="2">Uncharacterized protein</fullName>
    </submittedName>
</protein>
<dbReference type="OMA" id="QQKEDNC"/>
<evidence type="ECO:0000313" key="3">
    <source>
        <dbReference type="Proteomes" id="UP000683925"/>
    </source>
</evidence>
<accession>A0A8S1UPB9</accession>
<comment type="caution">
    <text evidence="2">The sequence shown here is derived from an EMBL/GenBank/DDBJ whole genome shotgun (WGS) entry which is preliminary data.</text>
</comment>